<evidence type="ECO:0000256" key="2">
    <source>
        <dbReference type="ARBA" id="ARBA00022448"/>
    </source>
</evidence>
<dbReference type="AlphaFoldDB" id="A0A383RHA5"/>
<comment type="subcellular location">
    <subcellularLocation>
        <location evidence="1 7">Cell membrane</location>
        <topology evidence="1 7">Multi-pass membrane protein</topology>
    </subcellularLocation>
</comment>
<dbReference type="CDD" id="cd06261">
    <property type="entry name" value="TM_PBP2"/>
    <property type="match status" value="1"/>
</dbReference>
<evidence type="ECO:0000256" key="1">
    <source>
        <dbReference type="ARBA" id="ARBA00004651"/>
    </source>
</evidence>
<dbReference type="SUPFAM" id="SSF161098">
    <property type="entry name" value="MetI-like"/>
    <property type="match status" value="1"/>
</dbReference>
<dbReference type="NCBIfam" id="TIGR01726">
    <property type="entry name" value="HEQRo_perm_3TM"/>
    <property type="match status" value="1"/>
</dbReference>
<dbReference type="PROSITE" id="PS50928">
    <property type="entry name" value="ABC_TM1"/>
    <property type="match status" value="1"/>
</dbReference>
<feature type="transmembrane region" description="Helical" evidence="7">
    <location>
        <begin position="20"/>
        <end position="41"/>
    </location>
</feature>
<evidence type="ECO:0000256" key="6">
    <source>
        <dbReference type="ARBA" id="ARBA00023136"/>
    </source>
</evidence>
<dbReference type="Gene3D" id="1.10.3720.10">
    <property type="entry name" value="MetI-like"/>
    <property type="match status" value="1"/>
</dbReference>
<dbReference type="GO" id="GO:0043190">
    <property type="term" value="C:ATP-binding cassette (ABC) transporter complex"/>
    <property type="evidence" value="ECO:0007669"/>
    <property type="project" value="InterPro"/>
</dbReference>
<reference evidence="10" key="1">
    <citation type="submission" date="2018-08" db="EMBL/GenBank/DDBJ databases">
        <authorList>
            <person name="Chevrot R."/>
        </authorList>
    </citation>
    <scope>NUCLEOTIDE SEQUENCE [LARGE SCALE GENOMIC DNA]</scope>
</reference>
<feature type="transmembrane region" description="Helical" evidence="7">
    <location>
        <begin position="62"/>
        <end position="79"/>
    </location>
</feature>
<evidence type="ECO:0000256" key="5">
    <source>
        <dbReference type="ARBA" id="ARBA00022989"/>
    </source>
</evidence>
<feature type="domain" description="ABC transmembrane type-1" evidence="8">
    <location>
        <begin position="20"/>
        <end position="209"/>
    </location>
</feature>
<keyword evidence="3" id="KW-1003">Cell membrane</keyword>
<evidence type="ECO:0000313" key="10">
    <source>
        <dbReference type="Proteomes" id="UP000304148"/>
    </source>
</evidence>
<name>A0A383RHA5_PAEAL</name>
<dbReference type="PANTHER" id="PTHR30614">
    <property type="entry name" value="MEMBRANE COMPONENT OF AMINO ACID ABC TRANSPORTER"/>
    <property type="match status" value="1"/>
</dbReference>
<dbReference type="Pfam" id="PF00528">
    <property type="entry name" value="BPD_transp_1"/>
    <property type="match status" value="1"/>
</dbReference>
<keyword evidence="6 7" id="KW-0472">Membrane</keyword>
<evidence type="ECO:0000256" key="3">
    <source>
        <dbReference type="ARBA" id="ARBA00022475"/>
    </source>
</evidence>
<sequence>MASSGLDLLVASLPQLAKGLYQTGLIAIWSIALSTIGGLLFGALRTSSSPWLRLITRTYLELFRSIPILVWLFFFFFGLPIFFGLNVPSSVCAVLVLSLWGITEVGEVARGALISLPQGQREAGMAIGLSTLQLYAYILLPLALRRMIPPTINVYTRIIKTTSLTVLIGVTDVIKTGQQIIERTGEAVLIYGALFMLYFILCYPLSALSRRLEHKLLS</sequence>
<dbReference type="InterPro" id="IPR043429">
    <property type="entry name" value="ArtM/GltK/GlnP/TcyL/YhdX-like"/>
</dbReference>
<feature type="transmembrane region" description="Helical" evidence="7">
    <location>
        <begin position="123"/>
        <end position="144"/>
    </location>
</feature>
<proteinExistence type="inferred from homology"/>
<feature type="transmembrane region" description="Helical" evidence="7">
    <location>
        <begin position="188"/>
        <end position="208"/>
    </location>
</feature>
<dbReference type="GO" id="GO:0006865">
    <property type="term" value="P:amino acid transport"/>
    <property type="evidence" value="ECO:0007669"/>
    <property type="project" value="TreeGrafter"/>
</dbReference>
<dbReference type="GO" id="GO:0022857">
    <property type="term" value="F:transmembrane transporter activity"/>
    <property type="evidence" value="ECO:0007669"/>
    <property type="project" value="InterPro"/>
</dbReference>
<dbReference type="EMBL" id="LS992241">
    <property type="protein sequence ID" value="SYX86213.1"/>
    <property type="molecule type" value="Genomic_DNA"/>
</dbReference>
<protein>
    <submittedName>
        <fullName evidence="9">Amino acid ABC transporter membrane protein 2, PAAT family</fullName>
    </submittedName>
</protein>
<dbReference type="PANTHER" id="PTHR30614:SF36">
    <property type="entry name" value="ABC TRANSPORTER MEMBRANE-SPANNING PERMEASE-GLUTAMINE TRANSPORT"/>
    <property type="match status" value="1"/>
</dbReference>
<evidence type="ECO:0000313" key="9">
    <source>
        <dbReference type="EMBL" id="SYX86213.1"/>
    </source>
</evidence>
<accession>A0A383RHA5</accession>
<evidence type="ECO:0000259" key="8">
    <source>
        <dbReference type="PROSITE" id="PS50928"/>
    </source>
</evidence>
<dbReference type="InterPro" id="IPR035906">
    <property type="entry name" value="MetI-like_sf"/>
</dbReference>
<dbReference type="RefSeq" id="WP_138188245.1">
    <property type="nucleotide sequence ID" value="NZ_LS992241.1"/>
</dbReference>
<evidence type="ECO:0000256" key="4">
    <source>
        <dbReference type="ARBA" id="ARBA00022692"/>
    </source>
</evidence>
<gene>
    <name evidence="9" type="ORF">PBLR_14635</name>
</gene>
<keyword evidence="2 7" id="KW-0813">Transport</keyword>
<keyword evidence="4 7" id="KW-0812">Transmembrane</keyword>
<comment type="similarity">
    <text evidence="7">Belongs to the binding-protein-dependent transport system permease family.</text>
</comment>
<dbReference type="InterPro" id="IPR000515">
    <property type="entry name" value="MetI-like"/>
</dbReference>
<evidence type="ECO:0000256" key="7">
    <source>
        <dbReference type="RuleBase" id="RU363032"/>
    </source>
</evidence>
<keyword evidence="5 7" id="KW-1133">Transmembrane helix</keyword>
<dbReference type="InterPro" id="IPR010065">
    <property type="entry name" value="AA_ABC_transptr_permease_3TM"/>
</dbReference>
<organism evidence="9 10">
    <name type="scientific">Paenibacillus alvei</name>
    <name type="common">Bacillus alvei</name>
    <dbReference type="NCBI Taxonomy" id="44250"/>
    <lineage>
        <taxon>Bacteria</taxon>
        <taxon>Bacillati</taxon>
        <taxon>Bacillota</taxon>
        <taxon>Bacilli</taxon>
        <taxon>Bacillales</taxon>
        <taxon>Paenibacillaceae</taxon>
        <taxon>Paenibacillus</taxon>
    </lineage>
</organism>
<dbReference type="Proteomes" id="UP000304148">
    <property type="component" value="Chromosome"/>
</dbReference>